<sequence length="255" mass="28777">MDKNLKRVMHICAGFFLITLAFSMISDVSGGVSHILAMVGTLSLSVFLITLPFHILQKHRQSRSPKKEAVDVDKLDRKMLAHYQKAGLSDSDVVFFRKTMNEAETQIRQLSKNIEDTPKLKAIDLNIDFVKVSKSMFAAIVKEPQRLSEASAGDFLYRHLPTLVSLTDRYIEISHHEVKTTDTWEVLAKSLDVIKSLGNQVREDYSLFVADDLDEMDQEMSAATDSLSNAQKDAIKMNEALAKVNASYEKNKEQH</sequence>
<accession>A0ABW4J6T1</accession>
<gene>
    <name evidence="2" type="ORF">ACFQ5M_03455</name>
</gene>
<dbReference type="RefSeq" id="WP_125714208.1">
    <property type="nucleotide sequence ID" value="NZ_JBHTOP010000005.1"/>
</dbReference>
<reference evidence="3" key="1">
    <citation type="journal article" date="2019" name="Int. J. Syst. Evol. Microbiol.">
        <title>The Global Catalogue of Microorganisms (GCM) 10K type strain sequencing project: providing services to taxonomists for standard genome sequencing and annotation.</title>
        <authorList>
            <consortium name="The Broad Institute Genomics Platform"/>
            <consortium name="The Broad Institute Genome Sequencing Center for Infectious Disease"/>
            <person name="Wu L."/>
            <person name="Ma J."/>
        </authorList>
    </citation>
    <scope>NUCLEOTIDE SEQUENCE [LARGE SCALE GENOMIC DNA]</scope>
    <source>
        <strain evidence="3">CCM 8896</strain>
    </source>
</reference>
<dbReference type="Pfam" id="PF10112">
    <property type="entry name" value="Halogen_Hydrol"/>
    <property type="match status" value="1"/>
</dbReference>
<feature type="transmembrane region" description="Helical" evidence="1">
    <location>
        <begin position="31"/>
        <end position="56"/>
    </location>
</feature>
<organism evidence="2 3">
    <name type="scientific">Agrilactobacillus yilanensis</name>
    <dbReference type="NCBI Taxonomy" id="2485997"/>
    <lineage>
        <taxon>Bacteria</taxon>
        <taxon>Bacillati</taxon>
        <taxon>Bacillota</taxon>
        <taxon>Bacilli</taxon>
        <taxon>Lactobacillales</taxon>
        <taxon>Lactobacillaceae</taxon>
        <taxon>Agrilactobacillus</taxon>
    </lineage>
</organism>
<protein>
    <submittedName>
        <fullName evidence="2">5-bromo-4-chloroindolyl phosphate hydrolysis family protein</fullName>
    </submittedName>
</protein>
<dbReference type="Proteomes" id="UP001597267">
    <property type="component" value="Unassembled WGS sequence"/>
</dbReference>
<keyword evidence="1" id="KW-1133">Transmembrane helix</keyword>
<proteinExistence type="predicted"/>
<keyword evidence="3" id="KW-1185">Reference proteome</keyword>
<keyword evidence="1" id="KW-0812">Transmembrane</keyword>
<evidence type="ECO:0000313" key="3">
    <source>
        <dbReference type="Proteomes" id="UP001597267"/>
    </source>
</evidence>
<feature type="transmembrane region" description="Helical" evidence="1">
    <location>
        <begin position="7"/>
        <end position="25"/>
    </location>
</feature>
<dbReference type="EMBL" id="JBHTOP010000005">
    <property type="protein sequence ID" value="MFD1671150.1"/>
    <property type="molecule type" value="Genomic_DNA"/>
</dbReference>
<evidence type="ECO:0000313" key="2">
    <source>
        <dbReference type="EMBL" id="MFD1671150.1"/>
    </source>
</evidence>
<keyword evidence="1" id="KW-0472">Membrane</keyword>
<evidence type="ECO:0000256" key="1">
    <source>
        <dbReference type="SAM" id="Phobius"/>
    </source>
</evidence>
<dbReference type="InterPro" id="IPR018770">
    <property type="entry name" value="ChloroindolylP_hydrolase"/>
</dbReference>
<name>A0ABW4J6T1_9LACO</name>
<comment type="caution">
    <text evidence="2">The sequence shown here is derived from an EMBL/GenBank/DDBJ whole genome shotgun (WGS) entry which is preliminary data.</text>
</comment>